<dbReference type="AlphaFoldDB" id="A0A2M4D9P5"/>
<keyword evidence="1" id="KW-0472">Membrane</keyword>
<reference evidence="2" key="1">
    <citation type="submission" date="2018-01" db="EMBL/GenBank/DDBJ databases">
        <title>An insight into the sialome of Amazonian anophelines.</title>
        <authorList>
            <person name="Ribeiro J.M."/>
            <person name="Scarpassa V."/>
            <person name="Calvo E."/>
        </authorList>
    </citation>
    <scope>NUCLEOTIDE SEQUENCE</scope>
</reference>
<sequence length="116" mass="12906">MVCICTKGMNLIFLPLSLSLPFFSIFYTFDSKKSLCVCCVQGCIHMVYAKVASFHQSHNHSYIHSRIQHMFIVHHGLTHLSDTFSTAAGSLNASEGLWVKPATSSRGHMQTSAKRS</sequence>
<dbReference type="EMBL" id="GGFL01010115">
    <property type="protein sequence ID" value="MBW74293.1"/>
    <property type="molecule type" value="Transcribed_RNA"/>
</dbReference>
<feature type="transmembrane region" description="Helical" evidence="1">
    <location>
        <begin position="12"/>
        <end position="29"/>
    </location>
</feature>
<proteinExistence type="predicted"/>
<keyword evidence="1" id="KW-1133">Transmembrane helix</keyword>
<keyword evidence="1" id="KW-0812">Transmembrane</keyword>
<evidence type="ECO:0000256" key="1">
    <source>
        <dbReference type="SAM" id="Phobius"/>
    </source>
</evidence>
<evidence type="ECO:0000313" key="2">
    <source>
        <dbReference type="EMBL" id="MBW74293.1"/>
    </source>
</evidence>
<accession>A0A2M4D9P5</accession>
<organism evidence="2">
    <name type="scientific">Anopheles darlingi</name>
    <name type="common">Mosquito</name>
    <dbReference type="NCBI Taxonomy" id="43151"/>
    <lineage>
        <taxon>Eukaryota</taxon>
        <taxon>Metazoa</taxon>
        <taxon>Ecdysozoa</taxon>
        <taxon>Arthropoda</taxon>
        <taxon>Hexapoda</taxon>
        <taxon>Insecta</taxon>
        <taxon>Pterygota</taxon>
        <taxon>Neoptera</taxon>
        <taxon>Endopterygota</taxon>
        <taxon>Diptera</taxon>
        <taxon>Nematocera</taxon>
        <taxon>Culicoidea</taxon>
        <taxon>Culicidae</taxon>
        <taxon>Anophelinae</taxon>
        <taxon>Anopheles</taxon>
    </lineage>
</organism>
<name>A0A2M4D9P5_ANODA</name>
<protein>
    <submittedName>
        <fullName evidence="2">Putative secreted protein</fullName>
    </submittedName>
</protein>